<name>A0A2G1MHB8_9RHOB</name>
<keyword evidence="2" id="KW-1133">Transmembrane helix</keyword>
<dbReference type="RefSeq" id="WP_099276396.1">
    <property type="nucleotide sequence ID" value="NZ_KZ304956.1"/>
</dbReference>
<proteinExistence type="predicted"/>
<dbReference type="EMBL" id="NQWH01000010">
    <property type="protein sequence ID" value="PHP28052.1"/>
    <property type="molecule type" value="Genomic_DNA"/>
</dbReference>
<evidence type="ECO:0000256" key="2">
    <source>
        <dbReference type="SAM" id="Phobius"/>
    </source>
</evidence>
<keyword evidence="2" id="KW-0812">Transmembrane</keyword>
<feature type="transmembrane region" description="Helical" evidence="2">
    <location>
        <begin position="112"/>
        <end position="138"/>
    </location>
</feature>
<keyword evidence="4" id="KW-1185">Reference proteome</keyword>
<comment type="caution">
    <text evidence="3">The sequence shown here is derived from an EMBL/GenBank/DDBJ whole genome shotgun (WGS) entry which is preliminary data.</text>
</comment>
<dbReference type="AlphaFoldDB" id="A0A2G1MHB8"/>
<feature type="transmembrane region" description="Helical" evidence="2">
    <location>
        <begin position="31"/>
        <end position="53"/>
    </location>
</feature>
<dbReference type="OrthoDB" id="7264282at2"/>
<organism evidence="3 4">
    <name type="scientific">Limimaricola cinnabarinus</name>
    <dbReference type="NCBI Taxonomy" id="1125964"/>
    <lineage>
        <taxon>Bacteria</taxon>
        <taxon>Pseudomonadati</taxon>
        <taxon>Pseudomonadota</taxon>
        <taxon>Alphaproteobacteria</taxon>
        <taxon>Rhodobacterales</taxon>
        <taxon>Paracoccaceae</taxon>
        <taxon>Limimaricola</taxon>
    </lineage>
</organism>
<evidence type="ECO:0000313" key="4">
    <source>
        <dbReference type="Proteomes" id="UP000221860"/>
    </source>
</evidence>
<dbReference type="Proteomes" id="UP000221860">
    <property type="component" value="Unassembled WGS sequence"/>
</dbReference>
<evidence type="ECO:0000256" key="1">
    <source>
        <dbReference type="SAM" id="MobiDB-lite"/>
    </source>
</evidence>
<reference evidence="3 4" key="1">
    <citation type="submission" date="2017-08" db="EMBL/GenBank/DDBJ databases">
        <title>Draft Genome Sequence of Loktanella cinnabarina Strain XM1, Isolated from Coastal Surface Water.</title>
        <authorList>
            <person name="Ma R."/>
            <person name="Wang J."/>
            <person name="Wang Q."/>
            <person name="Ma Z."/>
            <person name="Li J."/>
            <person name="Chen L."/>
        </authorList>
    </citation>
    <scope>NUCLEOTIDE SEQUENCE [LARGE SCALE GENOMIC DNA]</scope>
    <source>
        <strain evidence="3 4">XM1</strain>
    </source>
</reference>
<gene>
    <name evidence="3" type="ORF">CJ301_08710</name>
</gene>
<protein>
    <submittedName>
        <fullName evidence="3">Uncharacterized protein</fullName>
    </submittedName>
</protein>
<accession>A0A2G1MHB8</accession>
<sequence>MDRDDHDREPQPQPHGDEREFSEERESLWRIAFAPTIWAFHFIISYAAVSVYCFKFGALFDMNTLRFALIAMTALMLAAIAWIGWRAFLRWDVRDTGEFTNPEGSAEDRHQFLGHAGFLLAIVSFIGVVYDTLPLILLGSCR</sequence>
<feature type="transmembrane region" description="Helical" evidence="2">
    <location>
        <begin position="65"/>
        <end position="85"/>
    </location>
</feature>
<keyword evidence="2" id="KW-0472">Membrane</keyword>
<feature type="region of interest" description="Disordered" evidence="1">
    <location>
        <begin position="1"/>
        <end position="22"/>
    </location>
</feature>
<evidence type="ECO:0000313" key="3">
    <source>
        <dbReference type="EMBL" id="PHP28052.1"/>
    </source>
</evidence>